<dbReference type="EMBL" id="BLXT01003842">
    <property type="protein sequence ID" value="GFO07155.1"/>
    <property type="molecule type" value="Genomic_DNA"/>
</dbReference>
<dbReference type="Proteomes" id="UP000735302">
    <property type="component" value="Unassembled WGS sequence"/>
</dbReference>
<feature type="region of interest" description="Disordered" evidence="1">
    <location>
        <begin position="150"/>
        <end position="245"/>
    </location>
</feature>
<organism evidence="2 3">
    <name type="scientific">Plakobranchus ocellatus</name>
    <dbReference type="NCBI Taxonomy" id="259542"/>
    <lineage>
        <taxon>Eukaryota</taxon>
        <taxon>Metazoa</taxon>
        <taxon>Spiralia</taxon>
        <taxon>Lophotrochozoa</taxon>
        <taxon>Mollusca</taxon>
        <taxon>Gastropoda</taxon>
        <taxon>Heterobranchia</taxon>
        <taxon>Euthyneura</taxon>
        <taxon>Panpulmonata</taxon>
        <taxon>Sacoglossa</taxon>
        <taxon>Placobranchoidea</taxon>
        <taxon>Plakobranchidae</taxon>
        <taxon>Plakobranchus</taxon>
    </lineage>
</organism>
<name>A0AAV4AJY9_9GAST</name>
<feature type="compositionally biased region" description="Polar residues" evidence="1">
    <location>
        <begin position="172"/>
        <end position="182"/>
    </location>
</feature>
<sequence>MEDGEKGRTLSANAQNEFQQKTAETLQLSLSQRRRNHSVPEKLVSSLCRDGITDVGETVWLYNTKNISIDRDGLDKANRITSSSKAPNISSDATIGFLKRSTTSQIAELAATAAASSSTMSILQATIYNSSYNTTSESVLKPFVKSSSNNKDCGNVITTGSNRMDPGIITKQEANISSGSNNRDPRASPKQDDLRLSGPPSGQGAGGGTRTRDRGVPADLRADSLATVPPTPPQNALNNSFDPSA</sequence>
<keyword evidence="3" id="KW-1185">Reference proteome</keyword>
<feature type="compositionally biased region" description="Basic and acidic residues" evidence="1">
    <location>
        <begin position="183"/>
        <end position="195"/>
    </location>
</feature>
<feature type="compositionally biased region" description="Basic and acidic residues" evidence="1">
    <location>
        <begin position="210"/>
        <end position="222"/>
    </location>
</feature>
<evidence type="ECO:0000313" key="2">
    <source>
        <dbReference type="EMBL" id="GFO07155.1"/>
    </source>
</evidence>
<comment type="caution">
    <text evidence="2">The sequence shown here is derived from an EMBL/GenBank/DDBJ whole genome shotgun (WGS) entry which is preliminary data.</text>
</comment>
<dbReference type="AlphaFoldDB" id="A0AAV4AJY9"/>
<gene>
    <name evidence="2" type="ORF">PoB_003366000</name>
</gene>
<proteinExistence type="predicted"/>
<evidence type="ECO:0000256" key="1">
    <source>
        <dbReference type="SAM" id="MobiDB-lite"/>
    </source>
</evidence>
<evidence type="ECO:0000313" key="3">
    <source>
        <dbReference type="Proteomes" id="UP000735302"/>
    </source>
</evidence>
<protein>
    <submittedName>
        <fullName evidence="2">Uncharacterized protein</fullName>
    </submittedName>
</protein>
<accession>A0AAV4AJY9</accession>
<feature type="compositionally biased region" description="Polar residues" evidence="1">
    <location>
        <begin position="234"/>
        <end position="245"/>
    </location>
</feature>
<feature type="compositionally biased region" description="Polar residues" evidence="1">
    <location>
        <begin position="150"/>
        <end position="162"/>
    </location>
</feature>
<reference evidence="2 3" key="1">
    <citation type="journal article" date="2021" name="Elife">
        <title>Chloroplast acquisition without the gene transfer in kleptoplastic sea slugs, Plakobranchus ocellatus.</title>
        <authorList>
            <person name="Maeda T."/>
            <person name="Takahashi S."/>
            <person name="Yoshida T."/>
            <person name="Shimamura S."/>
            <person name="Takaki Y."/>
            <person name="Nagai Y."/>
            <person name="Toyoda A."/>
            <person name="Suzuki Y."/>
            <person name="Arimoto A."/>
            <person name="Ishii H."/>
            <person name="Satoh N."/>
            <person name="Nishiyama T."/>
            <person name="Hasebe M."/>
            <person name="Maruyama T."/>
            <person name="Minagawa J."/>
            <person name="Obokata J."/>
            <person name="Shigenobu S."/>
        </authorList>
    </citation>
    <scope>NUCLEOTIDE SEQUENCE [LARGE SCALE GENOMIC DNA]</scope>
</reference>